<evidence type="ECO:0000313" key="3">
    <source>
        <dbReference type="Proteomes" id="UP000226191"/>
    </source>
</evidence>
<dbReference type="Proteomes" id="UP000226191">
    <property type="component" value="Unassembled WGS sequence"/>
</dbReference>
<dbReference type="Proteomes" id="UP000256621">
    <property type="component" value="Chromosome"/>
</dbReference>
<organism evidence="2 3">
    <name type="scientific">Cutibacterium acnes</name>
    <name type="common">Propionibacterium acnes</name>
    <dbReference type="NCBI Taxonomy" id="1747"/>
    <lineage>
        <taxon>Bacteria</taxon>
        <taxon>Bacillati</taxon>
        <taxon>Actinomycetota</taxon>
        <taxon>Actinomycetes</taxon>
        <taxon>Propionibacteriales</taxon>
        <taxon>Propionibacteriaceae</taxon>
        <taxon>Cutibacterium</taxon>
    </lineage>
</organism>
<reference evidence="2 3" key="1">
    <citation type="submission" date="2017-02" db="EMBL/GenBank/DDBJ databases">
        <title>Prevalence of linear plasmids in Cutibacterium acnes isolates obtained from cancerous prostatic tissue.</title>
        <authorList>
            <person name="Davidsson S."/>
            <person name="Bruggemann H."/>
        </authorList>
    </citation>
    <scope>NUCLEOTIDE SEQUENCE [LARGE SCALE GENOMIC DNA]</scope>
    <source>
        <strain evidence="2 3">11-78</strain>
    </source>
</reference>
<evidence type="ECO:0000313" key="2">
    <source>
        <dbReference type="EMBL" id="PGF35286.1"/>
    </source>
</evidence>
<accession>A0AA44TJ81</accession>
<dbReference type="EMBL" id="CP031442">
    <property type="protein sequence ID" value="AXM07067.1"/>
    <property type="molecule type" value="Genomic_DNA"/>
</dbReference>
<sequence length="65" mass="7260">MSTLWKRFHECVIYTEPHSALSVKGVLQNPPHVPGYPCQSLINYVLIKAVAILHTTQGRAMRSGN</sequence>
<dbReference type="AlphaFoldDB" id="A0AA44TJ81"/>
<evidence type="ECO:0000313" key="1">
    <source>
        <dbReference type="EMBL" id="AXM07067.1"/>
    </source>
</evidence>
<name>A0AA44TJ81_CUTAC</name>
<protein>
    <submittedName>
        <fullName evidence="2">Uncharacterized protein</fullName>
    </submittedName>
</protein>
<dbReference type="EMBL" id="MVCE01000002">
    <property type="protein sequence ID" value="PGF35286.1"/>
    <property type="molecule type" value="Genomic_DNA"/>
</dbReference>
<evidence type="ECO:0000313" key="4">
    <source>
        <dbReference type="Proteomes" id="UP000256621"/>
    </source>
</evidence>
<reference evidence="1 4" key="2">
    <citation type="submission" date="2018-08" db="EMBL/GenBank/DDBJ databases">
        <title>Genome sequencing of Cutibacterium acnes KCOM 1315.</title>
        <authorList>
            <person name="Kook J.-K."/>
            <person name="Park S.-N."/>
            <person name="Lim Y.K."/>
        </authorList>
    </citation>
    <scope>NUCLEOTIDE SEQUENCE [LARGE SCALE GENOMIC DNA]</scope>
    <source>
        <strain evidence="1 4">KCOM 1315</strain>
    </source>
</reference>
<proteinExistence type="predicted"/>
<gene>
    <name evidence="2" type="ORF">B1B09_06845</name>
    <name evidence="1" type="ORF">DXN06_07925</name>
</gene>